<dbReference type="EMBL" id="JAULSU010000004">
    <property type="protein sequence ID" value="KAK0620159.1"/>
    <property type="molecule type" value="Genomic_DNA"/>
</dbReference>
<comment type="caution">
    <text evidence="2">The sequence shown here is derived from an EMBL/GenBank/DDBJ whole genome shotgun (WGS) entry which is preliminary data.</text>
</comment>
<name>A0AA39WRB3_9PEZI</name>
<evidence type="ECO:0000256" key="1">
    <source>
        <dbReference type="SAM" id="MobiDB-lite"/>
    </source>
</evidence>
<evidence type="ECO:0000313" key="2">
    <source>
        <dbReference type="EMBL" id="KAK0620159.1"/>
    </source>
</evidence>
<gene>
    <name evidence="2" type="ORF">B0T14DRAFT_224819</name>
</gene>
<dbReference type="AlphaFoldDB" id="A0AA39WRB3"/>
<accession>A0AA39WRB3</accession>
<reference evidence="2" key="1">
    <citation type="submission" date="2023-06" db="EMBL/GenBank/DDBJ databases">
        <title>Genome-scale phylogeny and comparative genomics of the fungal order Sordariales.</title>
        <authorList>
            <consortium name="Lawrence Berkeley National Laboratory"/>
            <person name="Hensen N."/>
            <person name="Bonometti L."/>
            <person name="Westerberg I."/>
            <person name="Brannstrom I.O."/>
            <person name="Guillou S."/>
            <person name="Cros-Aarteil S."/>
            <person name="Calhoun S."/>
            <person name="Haridas S."/>
            <person name="Kuo A."/>
            <person name="Mondo S."/>
            <person name="Pangilinan J."/>
            <person name="Riley R."/>
            <person name="Labutti K."/>
            <person name="Andreopoulos B."/>
            <person name="Lipzen A."/>
            <person name="Chen C."/>
            <person name="Yanf M."/>
            <person name="Daum C."/>
            <person name="Ng V."/>
            <person name="Clum A."/>
            <person name="Steindorff A."/>
            <person name="Ohm R."/>
            <person name="Martin F."/>
            <person name="Silar P."/>
            <person name="Natvig D."/>
            <person name="Lalanne C."/>
            <person name="Gautier V."/>
            <person name="Ament-Velasquez S.L."/>
            <person name="Kruys A."/>
            <person name="Hutchinson M.I."/>
            <person name="Powell A.J."/>
            <person name="Barry K."/>
            <person name="Miller A.N."/>
            <person name="Grigoriev I.V."/>
            <person name="Debuchy R."/>
            <person name="Gladieux P."/>
            <person name="Thoren M.H."/>
            <person name="Johannesson H."/>
        </authorList>
    </citation>
    <scope>NUCLEOTIDE SEQUENCE</scope>
    <source>
        <strain evidence="2">CBS 606.72</strain>
    </source>
</reference>
<feature type="compositionally biased region" description="Polar residues" evidence="1">
    <location>
        <begin position="142"/>
        <end position="152"/>
    </location>
</feature>
<keyword evidence="3" id="KW-1185">Reference proteome</keyword>
<feature type="region of interest" description="Disordered" evidence="1">
    <location>
        <begin position="66"/>
        <end position="102"/>
    </location>
</feature>
<evidence type="ECO:0000313" key="3">
    <source>
        <dbReference type="Proteomes" id="UP001175000"/>
    </source>
</evidence>
<organism evidence="2 3">
    <name type="scientific">Immersiella caudata</name>
    <dbReference type="NCBI Taxonomy" id="314043"/>
    <lineage>
        <taxon>Eukaryota</taxon>
        <taxon>Fungi</taxon>
        <taxon>Dikarya</taxon>
        <taxon>Ascomycota</taxon>
        <taxon>Pezizomycotina</taxon>
        <taxon>Sordariomycetes</taxon>
        <taxon>Sordariomycetidae</taxon>
        <taxon>Sordariales</taxon>
        <taxon>Lasiosphaeriaceae</taxon>
        <taxon>Immersiella</taxon>
    </lineage>
</organism>
<feature type="region of interest" description="Disordered" evidence="1">
    <location>
        <begin position="125"/>
        <end position="168"/>
    </location>
</feature>
<sequence length="168" mass="18782">MTNSNTSARSFNVLPSLAISWIQFRKSFFDIILKTTASHKYDAFGGLPTNTSPLPPQNLEILHSWPESGNPRPSTSSFATSMWAPPMLSRHPAPTTGSGYQGQIPEVSFELYPKPQPQSYNPYYHHPAMGRGFGHPPAHLPPSTQGIHQQSKAPPRERGYSRNRPPWY</sequence>
<proteinExistence type="predicted"/>
<dbReference type="Proteomes" id="UP001175000">
    <property type="component" value="Unassembled WGS sequence"/>
</dbReference>
<feature type="compositionally biased region" description="Polar residues" evidence="1">
    <location>
        <begin position="71"/>
        <end position="80"/>
    </location>
</feature>
<protein>
    <submittedName>
        <fullName evidence="2">Uncharacterized protein</fullName>
    </submittedName>
</protein>